<dbReference type="AlphaFoldDB" id="Q1M630"/>
<name>Q1M630_RHIJ3</name>
<accession>Q1M630</accession>
<organism evidence="1 2">
    <name type="scientific">Rhizobium johnstonii (strain DSM 114642 / LMG 32736 / 3841)</name>
    <name type="common">Rhizobium leguminosarum bv. viciae</name>
    <dbReference type="NCBI Taxonomy" id="216596"/>
    <lineage>
        <taxon>Bacteria</taxon>
        <taxon>Pseudomonadati</taxon>
        <taxon>Pseudomonadota</taxon>
        <taxon>Alphaproteobacteria</taxon>
        <taxon>Hyphomicrobiales</taxon>
        <taxon>Rhizobiaceae</taxon>
        <taxon>Rhizobium/Agrobacterium group</taxon>
        <taxon>Rhizobium</taxon>
        <taxon>Rhizobium johnstonii</taxon>
    </lineage>
</organism>
<dbReference type="EMBL" id="AM236085">
    <property type="protein sequence ID" value="CAK03309.1"/>
    <property type="molecule type" value="Genomic_DNA"/>
</dbReference>
<proteinExistence type="predicted"/>
<dbReference type="Proteomes" id="UP000006575">
    <property type="component" value="Plasmid pRL11"/>
</dbReference>
<keyword evidence="2" id="KW-1185">Reference proteome</keyword>
<protein>
    <submittedName>
        <fullName evidence="1">Uncharacterized protein</fullName>
    </submittedName>
</protein>
<dbReference type="KEGG" id="rle:pRL110356"/>
<evidence type="ECO:0000313" key="2">
    <source>
        <dbReference type="Proteomes" id="UP000006575"/>
    </source>
</evidence>
<keyword evidence="1" id="KW-0614">Plasmid</keyword>
<sequence>MCARIRDGETDHDLHLIFKRKGRQYCERLQREIVDFRKMASSEIAHCGGASMVITHELRHHYCHHLGTAADPRKELAADRFAGAAMHPSKMSLDAALSAVPILDERPSKSHPGRADRVKAITDGWNDPAVGKKC</sequence>
<evidence type="ECO:0000313" key="1">
    <source>
        <dbReference type="EMBL" id="CAK03309.1"/>
    </source>
</evidence>
<reference evidence="1 2" key="1">
    <citation type="journal article" date="2006" name="Genome Biol.">
        <title>The genome of Rhizobium leguminosarum has recognizable core and accessory components.</title>
        <authorList>
            <person name="Young J.W."/>
            <person name="Crossman L.C."/>
            <person name="Johnston A.W.B."/>
            <person name="Thomson N.R."/>
            <person name="Ghazoui Z.F."/>
            <person name="Hull K.H."/>
            <person name="Wexler M."/>
            <person name="Curson A.R.J."/>
            <person name="Todd J.D."/>
            <person name="Poole P.S."/>
            <person name="Mauchline T.H."/>
            <person name="East A.K."/>
            <person name="Quail M.A."/>
            <person name="Churcher C."/>
            <person name="Arrowsmith C."/>
            <person name="Cherevach A."/>
            <person name="Chillingworth T."/>
            <person name="Clarke K."/>
            <person name="Cronin A."/>
            <person name="Davis P."/>
            <person name="Fraser A."/>
            <person name="Hance Z."/>
            <person name="Hauser H."/>
            <person name="Jagels K."/>
            <person name="Moule S."/>
            <person name="Mungall K."/>
            <person name="Norbertczak H."/>
            <person name="Rabbinowitsch E."/>
            <person name="Sanders M."/>
            <person name="Simmonds M."/>
            <person name="Whitehead S."/>
            <person name="Parkhill J."/>
        </authorList>
    </citation>
    <scope>NUCLEOTIDE SEQUENCE [LARGE SCALE GENOMIC DNA]</scope>
    <source>
        <strain evidence="2">DSM 114642 / LMG 32736 / 3841</strain>
    </source>
</reference>
<geneLocation type="plasmid" evidence="1 2">
    <name>pRL11</name>
</geneLocation>
<dbReference type="EnsemblBacteria" id="CAK03309">
    <property type="protein sequence ID" value="CAK03309"/>
    <property type="gene ID" value="pRL110356"/>
</dbReference>
<dbReference type="HOGENOM" id="CLU_1894521_0_0_5"/>
<gene>
    <name evidence="1" type="ordered locus">pRL110356</name>
</gene>